<feature type="transmembrane region" description="Helical" evidence="1">
    <location>
        <begin position="35"/>
        <end position="58"/>
    </location>
</feature>
<proteinExistence type="predicted"/>
<keyword evidence="1" id="KW-1133">Transmembrane helix</keyword>
<gene>
    <name evidence="2" type="ORF">PEVE_00042251</name>
</gene>
<dbReference type="EMBL" id="CALNXI010000823">
    <property type="protein sequence ID" value="CAH3141739.1"/>
    <property type="molecule type" value="Genomic_DNA"/>
</dbReference>
<evidence type="ECO:0000313" key="3">
    <source>
        <dbReference type="Proteomes" id="UP001159427"/>
    </source>
</evidence>
<evidence type="ECO:0008006" key="4">
    <source>
        <dbReference type="Google" id="ProtNLM"/>
    </source>
</evidence>
<protein>
    <recommendedName>
        <fullName evidence="4">Reverse transcriptase</fullName>
    </recommendedName>
</protein>
<accession>A0ABN8PDK0</accession>
<dbReference type="PANTHER" id="PTHR33050">
    <property type="entry name" value="REVERSE TRANSCRIPTASE DOMAIN-CONTAINING PROTEIN"/>
    <property type="match status" value="1"/>
</dbReference>
<keyword evidence="1" id="KW-0472">Membrane</keyword>
<comment type="caution">
    <text evidence="2">The sequence shown here is derived from an EMBL/GenBank/DDBJ whole genome shotgun (WGS) entry which is preliminary data.</text>
</comment>
<evidence type="ECO:0000256" key="1">
    <source>
        <dbReference type="SAM" id="Phobius"/>
    </source>
</evidence>
<dbReference type="Proteomes" id="UP001159427">
    <property type="component" value="Unassembled WGS sequence"/>
</dbReference>
<reference evidence="2 3" key="1">
    <citation type="submission" date="2022-05" db="EMBL/GenBank/DDBJ databases">
        <authorList>
            <consortium name="Genoscope - CEA"/>
            <person name="William W."/>
        </authorList>
    </citation>
    <scope>NUCLEOTIDE SEQUENCE [LARGE SCALE GENOMIC DNA]</scope>
</reference>
<sequence>MDCPEQVAYYILHLLDDFLIISPSNEACQHQLGTFLMLLLPSTTLAFAGIELVTVLMGAHLPQEKLDKCRDLLSTFLCRHKVTHQEIQSLIGFLSFACAVVGPGQAFLHRLIDLIIGVRKPHSLIRLSKEVKEDRLVWQLFHSGFNGHSL</sequence>
<keyword evidence="1" id="KW-0812">Transmembrane</keyword>
<dbReference type="PANTHER" id="PTHR33050:SF8">
    <property type="entry name" value="REVERSE TRANSCRIPTASE DOMAIN-CONTAINING PROTEIN"/>
    <property type="match status" value="1"/>
</dbReference>
<keyword evidence="3" id="KW-1185">Reference proteome</keyword>
<name>A0ABN8PDK0_9CNID</name>
<dbReference type="InterPro" id="IPR052055">
    <property type="entry name" value="Hepadnavirus_pol/RT"/>
</dbReference>
<evidence type="ECO:0000313" key="2">
    <source>
        <dbReference type="EMBL" id="CAH3141739.1"/>
    </source>
</evidence>
<feature type="non-terminal residue" evidence="2">
    <location>
        <position position="150"/>
    </location>
</feature>
<organism evidence="2 3">
    <name type="scientific">Porites evermanni</name>
    <dbReference type="NCBI Taxonomy" id="104178"/>
    <lineage>
        <taxon>Eukaryota</taxon>
        <taxon>Metazoa</taxon>
        <taxon>Cnidaria</taxon>
        <taxon>Anthozoa</taxon>
        <taxon>Hexacorallia</taxon>
        <taxon>Scleractinia</taxon>
        <taxon>Fungiina</taxon>
        <taxon>Poritidae</taxon>
        <taxon>Porites</taxon>
    </lineage>
</organism>